<evidence type="ECO:0000256" key="8">
    <source>
        <dbReference type="ARBA" id="ARBA00022840"/>
    </source>
</evidence>
<evidence type="ECO:0000313" key="12">
    <source>
        <dbReference type="Proteomes" id="UP000753724"/>
    </source>
</evidence>
<dbReference type="NCBIfam" id="TIGR00150">
    <property type="entry name" value="T6A_YjeE"/>
    <property type="match status" value="1"/>
</dbReference>
<keyword evidence="9" id="KW-0460">Magnesium</keyword>
<gene>
    <name evidence="11" type="primary">tsaE</name>
    <name evidence="11" type="ORF">GTZ99_02265</name>
</gene>
<keyword evidence="5" id="KW-0819">tRNA processing</keyword>
<reference evidence="12" key="1">
    <citation type="submission" date="2020-01" db="EMBL/GenBank/DDBJ databases">
        <title>Sphingomonas sp. strain CSW-10.</title>
        <authorList>
            <person name="Chen W.-M."/>
        </authorList>
    </citation>
    <scope>NUCLEOTIDE SEQUENCE [LARGE SCALE GENOMIC DNA]</scope>
    <source>
        <strain evidence="12">FSY-8</strain>
    </source>
</reference>
<evidence type="ECO:0000256" key="1">
    <source>
        <dbReference type="ARBA" id="ARBA00004496"/>
    </source>
</evidence>
<dbReference type="RefSeq" id="WP_161716647.1">
    <property type="nucleotide sequence ID" value="NZ_JAAAPO010000001.1"/>
</dbReference>
<proteinExistence type="inferred from homology"/>
<keyword evidence="8" id="KW-0067">ATP-binding</keyword>
<dbReference type="Gene3D" id="3.40.50.300">
    <property type="entry name" value="P-loop containing nucleotide triphosphate hydrolases"/>
    <property type="match status" value="1"/>
</dbReference>
<organism evidence="11 12">
    <name type="scientific">Novosphingobium ovatum</name>
    <dbReference type="NCBI Taxonomy" id="1908523"/>
    <lineage>
        <taxon>Bacteria</taxon>
        <taxon>Pseudomonadati</taxon>
        <taxon>Pseudomonadota</taxon>
        <taxon>Alphaproteobacteria</taxon>
        <taxon>Sphingomonadales</taxon>
        <taxon>Sphingomonadaceae</taxon>
        <taxon>Novosphingobium</taxon>
    </lineage>
</organism>
<dbReference type="EMBL" id="JAAAPO010000001">
    <property type="protein sequence ID" value="NBC35377.1"/>
    <property type="molecule type" value="Genomic_DNA"/>
</dbReference>
<evidence type="ECO:0000256" key="6">
    <source>
        <dbReference type="ARBA" id="ARBA00022723"/>
    </source>
</evidence>
<accession>A0ABW9XA32</accession>
<dbReference type="Pfam" id="PF02367">
    <property type="entry name" value="TsaE"/>
    <property type="match status" value="1"/>
</dbReference>
<dbReference type="Proteomes" id="UP000753724">
    <property type="component" value="Unassembled WGS sequence"/>
</dbReference>
<comment type="subcellular location">
    <subcellularLocation>
        <location evidence="1">Cytoplasm</location>
    </subcellularLocation>
</comment>
<evidence type="ECO:0000256" key="4">
    <source>
        <dbReference type="ARBA" id="ARBA00022490"/>
    </source>
</evidence>
<sequence>MVEYTVELPDLTATQALGARIAGLLRAGDVVALTGGLGAGKTTLSRAIIHAAGHQGEVPSPTFTIIETYDHLPVPLVHADFYRLKSPEESQEIGLDDYRYGAALIAEWPDHAGGFGHEAGCLSITIQTPTPESGDAARRAIVQPGADWLSRWNDSESA</sequence>
<keyword evidence="12" id="KW-1185">Reference proteome</keyword>
<name>A0ABW9XA32_9SPHN</name>
<dbReference type="SUPFAM" id="SSF52540">
    <property type="entry name" value="P-loop containing nucleoside triphosphate hydrolases"/>
    <property type="match status" value="1"/>
</dbReference>
<keyword evidence="6" id="KW-0479">Metal-binding</keyword>
<keyword evidence="4" id="KW-0963">Cytoplasm</keyword>
<evidence type="ECO:0000313" key="11">
    <source>
        <dbReference type="EMBL" id="NBC35377.1"/>
    </source>
</evidence>
<dbReference type="PANTHER" id="PTHR33540">
    <property type="entry name" value="TRNA THREONYLCARBAMOYLADENOSINE BIOSYNTHESIS PROTEIN TSAE"/>
    <property type="match status" value="1"/>
</dbReference>
<comment type="similarity">
    <text evidence="2">Belongs to the TsaE family.</text>
</comment>
<evidence type="ECO:0000256" key="3">
    <source>
        <dbReference type="ARBA" id="ARBA00019010"/>
    </source>
</evidence>
<dbReference type="InterPro" id="IPR003442">
    <property type="entry name" value="T6A_TsaE"/>
</dbReference>
<keyword evidence="7" id="KW-0547">Nucleotide-binding</keyword>
<dbReference type="PANTHER" id="PTHR33540:SF2">
    <property type="entry name" value="TRNA THREONYLCARBAMOYLADENOSINE BIOSYNTHESIS PROTEIN TSAE"/>
    <property type="match status" value="1"/>
</dbReference>
<evidence type="ECO:0000256" key="9">
    <source>
        <dbReference type="ARBA" id="ARBA00022842"/>
    </source>
</evidence>
<dbReference type="InterPro" id="IPR027417">
    <property type="entry name" value="P-loop_NTPase"/>
</dbReference>
<evidence type="ECO:0000256" key="2">
    <source>
        <dbReference type="ARBA" id="ARBA00007599"/>
    </source>
</evidence>
<evidence type="ECO:0000256" key="5">
    <source>
        <dbReference type="ARBA" id="ARBA00022694"/>
    </source>
</evidence>
<comment type="caution">
    <text evidence="11">The sequence shown here is derived from an EMBL/GenBank/DDBJ whole genome shotgun (WGS) entry which is preliminary data.</text>
</comment>
<evidence type="ECO:0000256" key="10">
    <source>
        <dbReference type="ARBA" id="ARBA00032441"/>
    </source>
</evidence>
<evidence type="ECO:0000256" key="7">
    <source>
        <dbReference type="ARBA" id="ARBA00022741"/>
    </source>
</evidence>
<protein>
    <recommendedName>
        <fullName evidence="3">tRNA threonylcarbamoyladenosine biosynthesis protein TsaE</fullName>
    </recommendedName>
    <alternativeName>
        <fullName evidence="10">t(6)A37 threonylcarbamoyladenosine biosynthesis protein TsaE</fullName>
    </alternativeName>
</protein>